<proteinExistence type="predicted"/>
<dbReference type="Proteomes" id="UP000198406">
    <property type="component" value="Unassembled WGS sequence"/>
</dbReference>
<gene>
    <name evidence="1" type="ORF">FisN_21Hu168</name>
</gene>
<evidence type="ECO:0000313" key="1">
    <source>
        <dbReference type="EMBL" id="GAX16726.1"/>
    </source>
</evidence>
<dbReference type="AlphaFoldDB" id="A0A1Z5JS60"/>
<reference evidence="1 2" key="1">
    <citation type="journal article" date="2015" name="Plant Cell">
        <title>Oil accumulation by the oleaginous diatom Fistulifera solaris as revealed by the genome and transcriptome.</title>
        <authorList>
            <person name="Tanaka T."/>
            <person name="Maeda Y."/>
            <person name="Veluchamy A."/>
            <person name="Tanaka M."/>
            <person name="Abida H."/>
            <person name="Marechal E."/>
            <person name="Bowler C."/>
            <person name="Muto M."/>
            <person name="Sunaga Y."/>
            <person name="Tanaka M."/>
            <person name="Yoshino T."/>
            <person name="Taniguchi T."/>
            <person name="Fukuda Y."/>
            <person name="Nemoto M."/>
            <person name="Matsumoto M."/>
            <person name="Wong P.S."/>
            <person name="Aburatani S."/>
            <person name="Fujibuchi W."/>
        </authorList>
    </citation>
    <scope>NUCLEOTIDE SEQUENCE [LARGE SCALE GENOMIC DNA]</scope>
    <source>
        <strain evidence="1 2">JPCC DA0580</strain>
    </source>
</reference>
<accession>A0A1Z5JS60</accession>
<protein>
    <submittedName>
        <fullName evidence="1">Uncharacterized protein</fullName>
    </submittedName>
</protein>
<dbReference type="EMBL" id="BDSP01000109">
    <property type="protein sequence ID" value="GAX16726.1"/>
    <property type="molecule type" value="Genomic_DNA"/>
</dbReference>
<evidence type="ECO:0000313" key="2">
    <source>
        <dbReference type="Proteomes" id="UP000198406"/>
    </source>
</evidence>
<keyword evidence="2" id="KW-1185">Reference proteome</keyword>
<dbReference type="OrthoDB" id="43365at2759"/>
<name>A0A1Z5JS60_FISSO</name>
<dbReference type="InParanoid" id="A0A1Z5JS60"/>
<organism evidence="1 2">
    <name type="scientific">Fistulifera solaris</name>
    <name type="common">Oleaginous diatom</name>
    <dbReference type="NCBI Taxonomy" id="1519565"/>
    <lineage>
        <taxon>Eukaryota</taxon>
        <taxon>Sar</taxon>
        <taxon>Stramenopiles</taxon>
        <taxon>Ochrophyta</taxon>
        <taxon>Bacillariophyta</taxon>
        <taxon>Bacillariophyceae</taxon>
        <taxon>Bacillariophycidae</taxon>
        <taxon>Naviculales</taxon>
        <taxon>Naviculaceae</taxon>
        <taxon>Fistulifera</taxon>
    </lineage>
</organism>
<comment type="caution">
    <text evidence="1">The sequence shown here is derived from an EMBL/GenBank/DDBJ whole genome shotgun (WGS) entry which is preliminary data.</text>
</comment>
<sequence length="137" mass="15838">MSRKKYWASSWTMRDRSASMAFRVGDRVQVTEDLVYRDMKLKHRQGIVVETWEKCEVDPTCCCAEQVDVNMAVRVDFQQEGGVVFTHYFGEDELALVAKKNEAFDGITCTAFKLEQLERNQKPRSIASFNPNQTEDD</sequence>